<gene>
    <name evidence="3" type="ORF">BXZ70DRAFT_1008267</name>
</gene>
<accession>A0A8K0XQ29</accession>
<evidence type="ECO:0000259" key="2">
    <source>
        <dbReference type="Pfam" id="PF13468"/>
    </source>
</evidence>
<dbReference type="SUPFAM" id="SSF54593">
    <property type="entry name" value="Glyoxalase/Bleomycin resistance protein/Dihydroxybiphenyl dioxygenase"/>
    <property type="match status" value="1"/>
</dbReference>
<reference evidence="3" key="1">
    <citation type="journal article" date="2021" name="New Phytol.">
        <title>Evolutionary innovations through gain and loss of genes in the ectomycorrhizal Boletales.</title>
        <authorList>
            <person name="Wu G."/>
            <person name="Miyauchi S."/>
            <person name="Morin E."/>
            <person name="Kuo A."/>
            <person name="Drula E."/>
            <person name="Varga T."/>
            <person name="Kohler A."/>
            <person name="Feng B."/>
            <person name="Cao Y."/>
            <person name="Lipzen A."/>
            <person name="Daum C."/>
            <person name="Hundley H."/>
            <person name="Pangilinan J."/>
            <person name="Johnson J."/>
            <person name="Barry K."/>
            <person name="LaButti K."/>
            <person name="Ng V."/>
            <person name="Ahrendt S."/>
            <person name="Min B."/>
            <person name="Choi I.G."/>
            <person name="Park H."/>
            <person name="Plett J.M."/>
            <person name="Magnuson J."/>
            <person name="Spatafora J.W."/>
            <person name="Nagy L.G."/>
            <person name="Henrissat B."/>
            <person name="Grigoriev I.V."/>
            <person name="Yang Z.L."/>
            <person name="Xu J."/>
            <person name="Martin F.M."/>
        </authorList>
    </citation>
    <scope>NUCLEOTIDE SEQUENCE</scope>
    <source>
        <strain evidence="3">KKN 215</strain>
    </source>
</reference>
<dbReference type="EMBL" id="JAEVFJ010000016">
    <property type="protein sequence ID" value="KAH8100244.1"/>
    <property type="molecule type" value="Genomic_DNA"/>
</dbReference>
<evidence type="ECO:0000313" key="4">
    <source>
        <dbReference type="Proteomes" id="UP000813824"/>
    </source>
</evidence>
<dbReference type="Gene3D" id="3.10.180.10">
    <property type="entry name" value="2,3-Dihydroxybiphenyl 1,2-Dioxygenase, domain 1"/>
    <property type="match status" value="1"/>
</dbReference>
<organism evidence="3 4">
    <name type="scientific">Cristinia sonorae</name>
    <dbReference type="NCBI Taxonomy" id="1940300"/>
    <lineage>
        <taxon>Eukaryota</taxon>
        <taxon>Fungi</taxon>
        <taxon>Dikarya</taxon>
        <taxon>Basidiomycota</taxon>
        <taxon>Agaricomycotina</taxon>
        <taxon>Agaricomycetes</taxon>
        <taxon>Agaricomycetidae</taxon>
        <taxon>Agaricales</taxon>
        <taxon>Pleurotineae</taxon>
        <taxon>Stephanosporaceae</taxon>
        <taxon>Cristinia</taxon>
    </lineage>
</organism>
<dbReference type="Proteomes" id="UP000813824">
    <property type="component" value="Unassembled WGS sequence"/>
</dbReference>
<feature type="region of interest" description="Disordered" evidence="1">
    <location>
        <begin position="218"/>
        <end position="252"/>
    </location>
</feature>
<evidence type="ECO:0000313" key="3">
    <source>
        <dbReference type="EMBL" id="KAH8100244.1"/>
    </source>
</evidence>
<name>A0A8K0XQ29_9AGAR</name>
<dbReference type="InterPro" id="IPR025870">
    <property type="entry name" value="Glyoxalase-like_dom"/>
</dbReference>
<dbReference type="OrthoDB" id="408973at2759"/>
<dbReference type="Pfam" id="PF13468">
    <property type="entry name" value="Glyoxalase_3"/>
    <property type="match status" value="1"/>
</dbReference>
<dbReference type="PANTHER" id="PTHR40265">
    <property type="entry name" value="BLL2707 PROTEIN"/>
    <property type="match status" value="1"/>
</dbReference>
<dbReference type="InterPro" id="IPR029068">
    <property type="entry name" value="Glyas_Bleomycin-R_OHBP_Dase"/>
</dbReference>
<sequence length="330" mass="34784">MSEPSTKTVDHFVYLVAPGALQETSKIWRDLGFTVVPGGKHADGLTENALIAFADGAYIELISFVHPLSHYPPDSPSYNARKNHVWASKHPGGFIDFAFLGNTGTPSVAATINARAARDGSGISYAGEVPGGRERPDGKVLQWLISAPIPDEHDKRGGGNGRGRVPFFCGDLTPRDLRVPQEPSETTHPNASLGIAHLHLLASPDDVARTAKQITTILGSSPLGSGPPSASAVNTNTSSLPSPSSVRESVSGTSSVRWHVEALKGDGGAEDAILLELSAPGSKEEERWLGERGAGIYRVKVRVKEETRYSAVGDAASASGVDGVRLVTKL</sequence>
<comment type="caution">
    <text evidence="3">The sequence shown here is derived from an EMBL/GenBank/DDBJ whole genome shotgun (WGS) entry which is preliminary data.</text>
</comment>
<dbReference type="AlphaFoldDB" id="A0A8K0XQ29"/>
<protein>
    <submittedName>
        <fullName evidence="3">Glyoxalase-like domain-containing protein</fullName>
    </submittedName>
</protein>
<evidence type="ECO:0000256" key="1">
    <source>
        <dbReference type="SAM" id="MobiDB-lite"/>
    </source>
</evidence>
<dbReference type="PANTHER" id="PTHR40265:SF1">
    <property type="entry name" value="GLYOXALASE-LIKE DOMAIN-CONTAINING PROTEIN"/>
    <property type="match status" value="1"/>
</dbReference>
<proteinExistence type="predicted"/>
<feature type="domain" description="Glyoxalase-like" evidence="2">
    <location>
        <begin position="9"/>
        <end position="209"/>
    </location>
</feature>
<keyword evidence="4" id="KW-1185">Reference proteome</keyword>